<feature type="domain" description="AAA+ ATPase" evidence="15">
    <location>
        <begin position="242"/>
        <end position="407"/>
    </location>
</feature>
<sequence length="467" mass="51358">MNIRRFFGKNAREALAQVKQALGEDAIIVANRSVNGGTEIMAMLETDIANSDNKQPQEPQSDARSLLDYVNGQAGVNGQSGVNSQSAAQAMPAAKAQPRMAAPAPAAKPAVAAPAVEETTNNDHAMMDLFKQHSEQQEQAYQVATQTLEEKMLTMMQEMRHMRSNFETQMSAMTWQHHLQHSPAKSKVLSTLLSASFSAALSRQIAEKMPQHIDVQKAPIWAKEVISRNLHTLDDEDALLDKGGVYALVGPTGVGKTTTTAKLAARYVMKHGTQNLGLITTDSYRIGGYEQLRIYGKILGVMVHAVKDEEDLKIALNELKGKHMILIDTVGVSQRDQAVTEQLSMLSRAETPIQKLLCLNATSTGETLTDVMRSYKKHDIAGCIVTKLDEAAAIGNVLDVLIRERMRLYYTTGGQRVPEDIEVANKHALVERVLTPHQASLPYQYLDEELPLVISSMMQAQGEQHHV</sequence>
<evidence type="ECO:0000256" key="12">
    <source>
        <dbReference type="ARBA" id="ARBA00025337"/>
    </source>
</evidence>
<keyword evidence="7" id="KW-1005">Bacterial flagellum biogenesis</keyword>
<comment type="subcellular location">
    <subcellularLocation>
        <location evidence="1">Cell membrane</location>
        <topology evidence="1">Peripheral membrane protein</topology>
        <orientation evidence="1">Cytoplasmic side</orientation>
    </subcellularLocation>
</comment>
<evidence type="ECO:0000256" key="7">
    <source>
        <dbReference type="ARBA" id="ARBA00022795"/>
    </source>
</evidence>
<comment type="function">
    <text evidence="12">Necessary for flagellar biosynthesis. May be involved in translocation of the flagellum.</text>
</comment>
<comment type="caution">
    <text evidence="17">The sequence shown here is derived from an EMBL/GenBank/DDBJ whole genome shotgun (WGS) entry which is preliminary data.</text>
</comment>
<dbReference type="InterPro" id="IPR047040">
    <property type="entry name" value="FlhF__GTPase_dom"/>
</dbReference>
<reference evidence="18" key="1">
    <citation type="journal article" date="2019" name="Int. J. Syst. Evol. Microbiol.">
        <title>The Global Catalogue of Microorganisms (GCM) 10K type strain sequencing project: providing services to taxonomists for standard genome sequencing and annotation.</title>
        <authorList>
            <consortium name="The Broad Institute Genomics Platform"/>
            <consortium name="The Broad Institute Genome Sequencing Center for Infectious Disease"/>
            <person name="Wu L."/>
            <person name="Ma J."/>
        </authorList>
    </citation>
    <scope>NUCLEOTIDE SEQUENCE [LARGE SCALE GENOMIC DNA]</scope>
    <source>
        <strain evidence="18">CCUG 58412</strain>
    </source>
</reference>
<name>A0ABW3F2J1_9PROT</name>
<gene>
    <name evidence="17" type="primary">flhF</name>
    <name evidence="17" type="ORF">ACFQ1Z_03735</name>
</gene>
<dbReference type="CDD" id="cd17873">
    <property type="entry name" value="FlhF"/>
    <property type="match status" value="1"/>
</dbReference>
<evidence type="ECO:0000256" key="14">
    <source>
        <dbReference type="SAM" id="MobiDB-lite"/>
    </source>
</evidence>
<evidence type="ECO:0000256" key="13">
    <source>
        <dbReference type="NCBIfam" id="TIGR03499"/>
    </source>
</evidence>
<dbReference type="Pfam" id="PF00448">
    <property type="entry name" value="SRP54"/>
    <property type="match status" value="1"/>
</dbReference>
<dbReference type="InterPro" id="IPR027417">
    <property type="entry name" value="P-loop_NTPase"/>
</dbReference>
<keyword evidence="18" id="KW-1185">Reference proteome</keyword>
<evidence type="ECO:0000256" key="4">
    <source>
        <dbReference type="ARBA" id="ARBA00022448"/>
    </source>
</evidence>
<evidence type="ECO:0000259" key="16">
    <source>
        <dbReference type="SMART" id="SM00962"/>
    </source>
</evidence>
<dbReference type="Proteomes" id="UP001597128">
    <property type="component" value="Unassembled WGS sequence"/>
</dbReference>
<feature type="compositionally biased region" description="Polar residues" evidence="14">
    <location>
        <begin position="74"/>
        <end position="86"/>
    </location>
</feature>
<evidence type="ECO:0000256" key="1">
    <source>
        <dbReference type="ARBA" id="ARBA00004413"/>
    </source>
</evidence>
<keyword evidence="6" id="KW-0547">Nucleotide-binding</keyword>
<keyword evidence="4" id="KW-0813">Transport</keyword>
<dbReference type="PANTHER" id="PTHR43134:SF3">
    <property type="entry name" value="FLAGELLAR BIOSYNTHESIS PROTEIN FLHF"/>
    <property type="match status" value="1"/>
</dbReference>
<keyword evidence="17" id="KW-0969">Cilium</keyword>
<evidence type="ECO:0000256" key="11">
    <source>
        <dbReference type="ARBA" id="ARBA00023225"/>
    </source>
</evidence>
<keyword evidence="10" id="KW-0472">Membrane</keyword>
<comment type="similarity">
    <text evidence="2">Belongs to the GTP-binding SRP family.</text>
</comment>
<keyword evidence="8" id="KW-0653">Protein transport</keyword>
<keyword evidence="11" id="KW-1006">Bacterial flagellum protein export</keyword>
<dbReference type="SMART" id="SM00382">
    <property type="entry name" value="AAA"/>
    <property type="match status" value="1"/>
</dbReference>
<dbReference type="EMBL" id="JBHTKB010000001">
    <property type="protein sequence ID" value="MFD0912651.1"/>
    <property type="molecule type" value="Genomic_DNA"/>
</dbReference>
<evidence type="ECO:0000313" key="18">
    <source>
        <dbReference type="Proteomes" id="UP001597128"/>
    </source>
</evidence>
<dbReference type="PANTHER" id="PTHR43134">
    <property type="entry name" value="SIGNAL RECOGNITION PARTICLE RECEPTOR SUBUNIT ALPHA"/>
    <property type="match status" value="1"/>
</dbReference>
<dbReference type="SMART" id="SM00962">
    <property type="entry name" value="SRP54"/>
    <property type="match status" value="1"/>
</dbReference>
<accession>A0ABW3F2J1</accession>
<keyword evidence="17" id="KW-0282">Flagellum</keyword>
<evidence type="ECO:0000256" key="10">
    <source>
        <dbReference type="ARBA" id="ARBA00023136"/>
    </source>
</evidence>
<dbReference type="NCBIfam" id="TIGR03499">
    <property type="entry name" value="FlhF"/>
    <property type="match status" value="1"/>
</dbReference>
<evidence type="ECO:0000256" key="8">
    <source>
        <dbReference type="ARBA" id="ARBA00022927"/>
    </source>
</evidence>
<organism evidence="17 18">
    <name type="scientific">Methylophilus luteus</name>
    <dbReference type="NCBI Taxonomy" id="640108"/>
    <lineage>
        <taxon>Bacteria</taxon>
        <taxon>Pseudomonadati</taxon>
        <taxon>Pseudomonadota</taxon>
        <taxon>Betaproteobacteria</taxon>
        <taxon>Nitrosomonadales</taxon>
        <taxon>Methylophilaceae</taxon>
        <taxon>Methylophilus</taxon>
    </lineage>
</organism>
<dbReference type="RefSeq" id="WP_379055778.1">
    <property type="nucleotide sequence ID" value="NZ_JBHTKB010000001.1"/>
</dbReference>
<dbReference type="Gene3D" id="3.40.50.300">
    <property type="entry name" value="P-loop containing nucleotide triphosphate hydrolases"/>
    <property type="match status" value="1"/>
</dbReference>
<dbReference type="InterPro" id="IPR003593">
    <property type="entry name" value="AAA+_ATPase"/>
</dbReference>
<evidence type="ECO:0000256" key="3">
    <source>
        <dbReference type="ARBA" id="ARBA00014919"/>
    </source>
</evidence>
<protein>
    <recommendedName>
        <fullName evidence="3 13">Flagellar biosynthesis protein FlhF</fullName>
    </recommendedName>
</protein>
<evidence type="ECO:0000313" key="17">
    <source>
        <dbReference type="EMBL" id="MFD0912651.1"/>
    </source>
</evidence>
<evidence type="ECO:0000256" key="5">
    <source>
        <dbReference type="ARBA" id="ARBA00022475"/>
    </source>
</evidence>
<evidence type="ECO:0000256" key="6">
    <source>
        <dbReference type="ARBA" id="ARBA00022741"/>
    </source>
</evidence>
<proteinExistence type="inferred from homology"/>
<keyword evidence="17" id="KW-0966">Cell projection</keyword>
<keyword evidence="5" id="KW-1003">Cell membrane</keyword>
<dbReference type="Gene3D" id="1.20.120.1380">
    <property type="entry name" value="Flagellar FlhF biosynthesis protein, N domain"/>
    <property type="match status" value="1"/>
</dbReference>
<keyword evidence="9" id="KW-0342">GTP-binding</keyword>
<dbReference type="InterPro" id="IPR020006">
    <property type="entry name" value="FlhF"/>
</dbReference>
<feature type="region of interest" description="Disordered" evidence="14">
    <location>
        <begin position="74"/>
        <end position="95"/>
    </location>
</feature>
<feature type="domain" description="SRP54-type proteins GTP-binding" evidence="16">
    <location>
        <begin position="243"/>
        <end position="435"/>
    </location>
</feature>
<evidence type="ECO:0000259" key="15">
    <source>
        <dbReference type="SMART" id="SM00382"/>
    </source>
</evidence>
<evidence type="ECO:0000256" key="2">
    <source>
        <dbReference type="ARBA" id="ARBA00008531"/>
    </source>
</evidence>
<dbReference type="InterPro" id="IPR000897">
    <property type="entry name" value="SRP54_GTPase_dom"/>
</dbReference>
<evidence type="ECO:0000256" key="9">
    <source>
        <dbReference type="ARBA" id="ARBA00023134"/>
    </source>
</evidence>
<dbReference type="SUPFAM" id="SSF52540">
    <property type="entry name" value="P-loop containing nucleoside triphosphate hydrolases"/>
    <property type="match status" value="1"/>
</dbReference>